<evidence type="ECO:0000256" key="2">
    <source>
        <dbReference type="ARBA" id="ARBA00022629"/>
    </source>
</evidence>
<dbReference type="Proteomes" id="UP001500683">
    <property type="component" value="Unassembled WGS sequence"/>
</dbReference>
<comment type="similarity">
    <text evidence="1">Belongs to the FGGY kinase family.</text>
</comment>
<dbReference type="RefSeq" id="WP_344941243.1">
    <property type="nucleotide sequence ID" value="NZ_BAAAZG010000002.1"/>
</dbReference>
<dbReference type="PANTHER" id="PTHR43095:SF5">
    <property type="entry name" value="XYLULOSE KINASE"/>
    <property type="match status" value="1"/>
</dbReference>
<keyword evidence="4 7" id="KW-0418">Kinase</keyword>
<protein>
    <submittedName>
        <fullName evidence="7">FGGY family carbohydrate kinase</fullName>
    </submittedName>
</protein>
<dbReference type="SUPFAM" id="SSF53067">
    <property type="entry name" value="Actin-like ATPase domain"/>
    <property type="match status" value="2"/>
</dbReference>
<evidence type="ECO:0000256" key="4">
    <source>
        <dbReference type="ARBA" id="ARBA00022777"/>
    </source>
</evidence>
<dbReference type="InterPro" id="IPR000577">
    <property type="entry name" value="Carb_kinase_FGGY"/>
</dbReference>
<keyword evidence="3" id="KW-0808">Transferase</keyword>
<proteinExistence type="inferred from homology"/>
<keyword evidence="2" id="KW-0119">Carbohydrate metabolism</keyword>
<dbReference type="PIRSF" id="PIRSF000538">
    <property type="entry name" value="GlpK"/>
    <property type="match status" value="1"/>
</dbReference>
<evidence type="ECO:0000313" key="7">
    <source>
        <dbReference type="EMBL" id="GAA4059260.1"/>
    </source>
</evidence>
<reference evidence="8" key="1">
    <citation type="journal article" date="2019" name="Int. J. Syst. Evol. Microbiol.">
        <title>The Global Catalogue of Microorganisms (GCM) 10K type strain sequencing project: providing services to taxonomists for standard genome sequencing and annotation.</title>
        <authorList>
            <consortium name="The Broad Institute Genomics Platform"/>
            <consortium name="The Broad Institute Genome Sequencing Center for Infectious Disease"/>
            <person name="Wu L."/>
            <person name="Ma J."/>
        </authorList>
    </citation>
    <scope>NUCLEOTIDE SEQUENCE [LARGE SCALE GENOMIC DNA]</scope>
    <source>
        <strain evidence="8">JCM 16702</strain>
    </source>
</reference>
<dbReference type="Pfam" id="PF00370">
    <property type="entry name" value="FGGY_N"/>
    <property type="match status" value="1"/>
</dbReference>
<evidence type="ECO:0000259" key="6">
    <source>
        <dbReference type="Pfam" id="PF02782"/>
    </source>
</evidence>
<dbReference type="Gene3D" id="3.30.420.40">
    <property type="match status" value="2"/>
</dbReference>
<keyword evidence="8" id="KW-1185">Reference proteome</keyword>
<evidence type="ECO:0000313" key="8">
    <source>
        <dbReference type="Proteomes" id="UP001500683"/>
    </source>
</evidence>
<sequence>MGVPVLVGVDLGTSGVKVVALGLDGVVHAEAAREYPVRSPAPGQAETRPEDWWDAVVAALGEVLSSGALEVAGVGLDGQMHGLVLADEDGSPVRPALLWADSRATSEVSAWEELPDPLRHKLANPLAPGMAGPLLLWVRRNEPAAYERARAALLPKDWLRHRLTGGAFATDPSDASATLLWDVPGDRWAEDVVTGVGLDAALLPPVRPSGERAGGLSGGGLSGVDAGVPVAVGAADTAAALLATGLTDPGDLQISVGTGAQIVRPVHDPVVTPHPRTHLYRSAAEDNRWYAMAAVQNAGLALGWARRVLGLSWEELYAAADGPPGAGGVTFVPYLTGERSPVLNAQARGAWLGLDLASDRASLAQAAVEGVAFAIRHALEELPSVPGAPLEHARLVGGGIATPGFRALLADVLGIPLRPVGVRSASAVGAAMLAASAAGLPMPPPPVTTDAVVAPTGRAEQYQGPYRRYRDHAESLAGVRSP</sequence>
<dbReference type="CDD" id="cd07808">
    <property type="entry name" value="ASKHA_NBD_FGGY_EcXK-like"/>
    <property type="match status" value="1"/>
</dbReference>
<organism evidence="7 8">
    <name type="scientific">Actinomadura miaoliensis</name>
    <dbReference type="NCBI Taxonomy" id="430685"/>
    <lineage>
        <taxon>Bacteria</taxon>
        <taxon>Bacillati</taxon>
        <taxon>Actinomycetota</taxon>
        <taxon>Actinomycetes</taxon>
        <taxon>Streptosporangiales</taxon>
        <taxon>Thermomonosporaceae</taxon>
        <taxon>Actinomadura</taxon>
    </lineage>
</organism>
<evidence type="ECO:0000256" key="3">
    <source>
        <dbReference type="ARBA" id="ARBA00022679"/>
    </source>
</evidence>
<feature type="domain" description="Carbohydrate kinase FGGY N-terminal" evidence="5">
    <location>
        <begin position="6"/>
        <end position="242"/>
    </location>
</feature>
<name>A0ABP7V4E9_9ACTN</name>
<dbReference type="Pfam" id="PF02782">
    <property type="entry name" value="FGGY_C"/>
    <property type="match status" value="1"/>
</dbReference>
<dbReference type="InterPro" id="IPR050406">
    <property type="entry name" value="FGGY_Carb_Kinase"/>
</dbReference>
<dbReference type="InterPro" id="IPR018484">
    <property type="entry name" value="FGGY_N"/>
</dbReference>
<accession>A0ABP7V4E9</accession>
<evidence type="ECO:0000256" key="1">
    <source>
        <dbReference type="ARBA" id="ARBA00009156"/>
    </source>
</evidence>
<dbReference type="GO" id="GO:0016301">
    <property type="term" value="F:kinase activity"/>
    <property type="evidence" value="ECO:0007669"/>
    <property type="project" value="UniProtKB-KW"/>
</dbReference>
<gene>
    <name evidence="7" type="ORF">GCM10022214_09640</name>
</gene>
<dbReference type="EMBL" id="BAAAZG010000002">
    <property type="protein sequence ID" value="GAA4059260.1"/>
    <property type="molecule type" value="Genomic_DNA"/>
</dbReference>
<dbReference type="PANTHER" id="PTHR43095">
    <property type="entry name" value="SUGAR KINASE"/>
    <property type="match status" value="1"/>
</dbReference>
<feature type="domain" description="Carbohydrate kinase FGGY C-terminal" evidence="6">
    <location>
        <begin position="253"/>
        <end position="438"/>
    </location>
</feature>
<dbReference type="InterPro" id="IPR043129">
    <property type="entry name" value="ATPase_NBD"/>
</dbReference>
<keyword evidence="2" id="KW-0859">Xylose metabolism</keyword>
<evidence type="ECO:0000259" key="5">
    <source>
        <dbReference type="Pfam" id="PF00370"/>
    </source>
</evidence>
<dbReference type="InterPro" id="IPR018485">
    <property type="entry name" value="FGGY_C"/>
</dbReference>
<comment type="caution">
    <text evidence="7">The sequence shown here is derived from an EMBL/GenBank/DDBJ whole genome shotgun (WGS) entry which is preliminary data.</text>
</comment>